<accession>A0A2P7EC81</accession>
<comment type="caution">
    <text evidence="1">The sequence shown here is derived from an EMBL/GenBank/DDBJ whole genome shotgun (WGS) entry which is preliminary data.</text>
</comment>
<sequence>MIMLTGEMLLATIREASEKASKLDLMRACGYTSINPDGSEELLAEAFYEAIVTANGGEVESEEEEATDLLEDWIYLLGGQDEVDKTIEYGVMSASPTLDRLQDADDDRACIVALAKLRREYEKDTKRKAIETNPEVFGINPFMIADHGIQIFTVTDDEDSSKVLFAYTVGNEFSEESHPDLLTFCNSISTVDKILNGLCAAMADGMLEIKSGEVVEVAQRMNQGIVKAVRLHILSGETLQICQDRYACAVRPGYPIAIVDIEDQYGLFPGDEGYDSEESMYRSDFIPFPGSPSKHIVLTGDNRFKVECAIDLSEPEFIQSSRARVDDSLKDPIPELFSFYPSAKNILTVFTSVRKLLESHKLSIEPEMVFEVYGILGLLGEVPIRLSLLSRNQLERASEYFCAAKYQTNAIILVDIPDARGNFAWEEGAQDYVARNFDRNFMPDNSAPITKISMDNNFPVPSSSTALYDCLSCYIGFLENPECDTDDDETSTPPSLATMRVLLNLLAELHPDIWDYEGSPDEVDKAHVSFCQDISKTYLVPKLALEWVKNARLIEYEETSPDPYEADIWRLPPPSEIPLPIADQFPSLSEWGDYYPDKNSFLNDVDWMQVKRTLEAAYEDSIDPDEVEICKRVNPCSA</sequence>
<organism evidence="1 2">
    <name type="scientific">Synechococcus lacustris str. Tous</name>
    <dbReference type="NCBI Taxonomy" id="1910958"/>
    <lineage>
        <taxon>Bacteria</taxon>
        <taxon>Bacillati</taxon>
        <taxon>Cyanobacteriota</taxon>
        <taxon>Cyanophyceae</taxon>
        <taxon>Synechococcales</taxon>
        <taxon>Synechococcaceae</taxon>
        <taxon>Synechococcus</taxon>
    </lineage>
</organism>
<evidence type="ECO:0000313" key="1">
    <source>
        <dbReference type="EMBL" id="PSI00826.1"/>
    </source>
</evidence>
<proteinExistence type="predicted"/>
<name>A0A2P7EC81_9SYNE</name>
<keyword evidence="2" id="KW-1185">Reference proteome</keyword>
<dbReference type="EMBL" id="PXVC01000071">
    <property type="protein sequence ID" value="PSI00826.1"/>
    <property type="molecule type" value="Genomic_DNA"/>
</dbReference>
<evidence type="ECO:0000313" key="2">
    <source>
        <dbReference type="Proteomes" id="UP000240206"/>
    </source>
</evidence>
<protein>
    <submittedName>
        <fullName evidence="1">Uncharacterized protein</fullName>
    </submittedName>
</protein>
<dbReference type="Proteomes" id="UP000240206">
    <property type="component" value="Unassembled WGS sequence"/>
</dbReference>
<reference evidence="2" key="1">
    <citation type="submission" date="2018-03" db="EMBL/GenBank/DDBJ databases">
        <title>Ecological and genomic features of two cosmopolitan and abundant freshwater picocyanobacteria.</title>
        <authorList>
            <person name="Cabello-Yeves P.J."/>
            <person name="Picazo A."/>
            <person name="Camacho A."/>
            <person name="Callieri C."/>
            <person name="Rosselli R."/>
            <person name="Roda-Garcia J."/>
            <person name="Coutinho F.H."/>
            <person name="Rodriguez-Valera F."/>
        </authorList>
    </citation>
    <scope>NUCLEOTIDE SEQUENCE [LARGE SCALE GENOMIC DNA]</scope>
    <source>
        <strain evidence="2">Tous</strain>
    </source>
</reference>
<gene>
    <name evidence="1" type="ORF">C7K08_11115</name>
</gene>
<dbReference type="InterPro" id="IPR025358">
    <property type="entry name" value="DUF4262"/>
</dbReference>
<dbReference type="AlphaFoldDB" id="A0A2P7EC81"/>
<dbReference type="Pfam" id="PF14081">
    <property type="entry name" value="DUF4262"/>
    <property type="match status" value="1"/>
</dbReference>